<dbReference type="InterPro" id="IPR020449">
    <property type="entry name" value="Tscrpt_reg_AraC-type_HTH"/>
</dbReference>
<evidence type="ECO:0000313" key="5">
    <source>
        <dbReference type="EMBL" id="KAA2219677.1"/>
    </source>
</evidence>
<name>A0A5B2TZH0_9FLAO</name>
<reference evidence="5 7" key="1">
    <citation type="submission" date="2019-09" db="EMBL/GenBank/DDBJ databases">
        <authorList>
            <person name="Khan S.A."/>
            <person name="Jeon C.O."/>
            <person name="Chun B.H."/>
            <person name="Jeong S.E."/>
        </authorList>
    </citation>
    <scope>NUCLEOTIDE SEQUENCE [LARGE SCALE GENOMIC DNA]</scope>
    <source>
        <strain evidence="5 7">KCTC 42508</strain>
    </source>
</reference>
<dbReference type="GO" id="GO:0043565">
    <property type="term" value="F:sequence-specific DNA binding"/>
    <property type="evidence" value="ECO:0007669"/>
    <property type="project" value="InterPro"/>
</dbReference>
<sequence>MKPQLEAIPFTENSNILAYAYEGAHFDAPWHIHPQCELTYITSSEGTKFIGDHVSNYVPGELVLLNANLPHCWKNHAQEKVSSASIVVQWNQEIITAIPEMQAIKDLLQAASHGLIFSTRSTVKILPLIKTLPQLTGTAQYLQLLQVLAQLSTLPYRKLSTAKFTKEMPWEHNNRMAKVHDFVAANYHTQIQLIAMAKLVNLSEQAFSRFFKKMMGRSFFTYLNEYRINLAAKMLVDTDYMVADIAYKCGYETLPFFFKKFKAQYGTTPTVYRKEHGSPWHQSFGPCLSR</sequence>
<dbReference type="Proteomes" id="UP001343698">
    <property type="component" value="Unassembled WGS sequence"/>
</dbReference>
<dbReference type="SUPFAM" id="SSF46689">
    <property type="entry name" value="Homeodomain-like"/>
    <property type="match status" value="2"/>
</dbReference>
<dbReference type="PROSITE" id="PS00041">
    <property type="entry name" value="HTH_ARAC_FAMILY_1"/>
    <property type="match status" value="1"/>
</dbReference>
<dbReference type="InterPro" id="IPR013096">
    <property type="entry name" value="Cupin_2"/>
</dbReference>
<comment type="caution">
    <text evidence="5">The sequence shown here is derived from an EMBL/GenBank/DDBJ whole genome shotgun (WGS) entry which is preliminary data.</text>
</comment>
<dbReference type="Gene3D" id="2.60.120.10">
    <property type="entry name" value="Jelly Rolls"/>
    <property type="match status" value="1"/>
</dbReference>
<dbReference type="GO" id="GO:0003700">
    <property type="term" value="F:DNA-binding transcription factor activity"/>
    <property type="evidence" value="ECO:0007669"/>
    <property type="project" value="InterPro"/>
</dbReference>
<keyword evidence="3" id="KW-0804">Transcription</keyword>
<evidence type="ECO:0000313" key="6">
    <source>
        <dbReference type="EMBL" id="MEE1971780.1"/>
    </source>
</evidence>
<protein>
    <submittedName>
        <fullName evidence="5">AraC family transcriptional regulator</fullName>
    </submittedName>
</protein>
<keyword evidence="1" id="KW-0805">Transcription regulation</keyword>
<dbReference type="Pfam" id="PF12833">
    <property type="entry name" value="HTH_18"/>
    <property type="match status" value="1"/>
</dbReference>
<dbReference type="SUPFAM" id="SSF51182">
    <property type="entry name" value="RmlC-like cupins"/>
    <property type="match status" value="1"/>
</dbReference>
<dbReference type="InterPro" id="IPR018062">
    <property type="entry name" value="HTH_AraC-typ_CS"/>
</dbReference>
<evidence type="ECO:0000259" key="4">
    <source>
        <dbReference type="PROSITE" id="PS01124"/>
    </source>
</evidence>
<dbReference type="PRINTS" id="PR00032">
    <property type="entry name" value="HTHARAC"/>
</dbReference>
<reference evidence="6 8" key="2">
    <citation type="submission" date="2024-01" db="EMBL/GenBank/DDBJ databases">
        <title>Maribacter spp. originated from different algae showed divergent polysaccharides utilization ability.</title>
        <authorList>
            <person name="Wang H."/>
            <person name="Wu Y."/>
        </authorList>
    </citation>
    <scope>NUCLEOTIDE SEQUENCE [LARGE SCALE GENOMIC DNA]</scope>
    <source>
        <strain evidence="6 8">KPT27_14</strain>
    </source>
</reference>
<evidence type="ECO:0000256" key="2">
    <source>
        <dbReference type="ARBA" id="ARBA00023125"/>
    </source>
</evidence>
<dbReference type="SMART" id="SM00342">
    <property type="entry name" value="HTH_ARAC"/>
    <property type="match status" value="1"/>
</dbReference>
<feature type="domain" description="HTH araC/xylS-type" evidence="4">
    <location>
        <begin position="177"/>
        <end position="275"/>
    </location>
</feature>
<dbReference type="Proteomes" id="UP000323188">
    <property type="component" value="Unassembled WGS sequence"/>
</dbReference>
<dbReference type="AlphaFoldDB" id="A0A5B2TZH0"/>
<dbReference type="InterPro" id="IPR009057">
    <property type="entry name" value="Homeodomain-like_sf"/>
</dbReference>
<dbReference type="Gene3D" id="1.10.10.60">
    <property type="entry name" value="Homeodomain-like"/>
    <property type="match status" value="2"/>
</dbReference>
<dbReference type="PANTHER" id="PTHR43280">
    <property type="entry name" value="ARAC-FAMILY TRANSCRIPTIONAL REGULATOR"/>
    <property type="match status" value="1"/>
</dbReference>
<dbReference type="InterPro" id="IPR011051">
    <property type="entry name" value="RmlC_Cupin_sf"/>
</dbReference>
<evidence type="ECO:0000313" key="7">
    <source>
        <dbReference type="Proteomes" id="UP000323188"/>
    </source>
</evidence>
<evidence type="ECO:0000313" key="8">
    <source>
        <dbReference type="Proteomes" id="UP001343698"/>
    </source>
</evidence>
<proteinExistence type="predicted"/>
<gene>
    <name evidence="5" type="ORF">F0361_08825</name>
    <name evidence="6" type="ORF">V1H85_04940</name>
</gene>
<keyword evidence="8" id="KW-1185">Reference proteome</keyword>
<dbReference type="PANTHER" id="PTHR43280:SF27">
    <property type="entry name" value="TRANSCRIPTIONAL REGULATOR MTLR"/>
    <property type="match status" value="1"/>
</dbReference>
<dbReference type="EMBL" id="JAZDDF010000001">
    <property type="protein sequence ID" value="MEE1971780.1"/>
    <property type="molecule type" value="Genomic_DNA"/>
</dbReference>
<dbReference type="Pfam" id="PF07883">
    <property type="entry name" value="Cupin_2"/>
    <property type="match status" value="1"/>
</dbReference>
<dbReference type="InterPro" id="IPR018060">
    <property type="entry name" value="HTH_AraC"/>
</dbReference>
<accession>A0A5B2TZH0</accession>
<keyword evidence="2" id="KW-0238">DNA-binding</keyword>
<evidence type="ECO:0000256" key="3">
    <source>
        <dbReference type="ARBA" id="ARBA00023163"/>
    </source>
</evidence>
<dbReference type="PROSITE" id="PS01124">
    <property type="entry name" value="HTH_ARAC_FAMILY_2"/>
    <property type="match status" value="1"/>
</dbReference>
<organism evidence="5 7">
    <name type="scientific">Maribacter flavus</name>
    <dbReference type="NCBI Taxonomy" id="1658664"/>
    <lineage>
        <taxon>Bacteria</taxon>
        <taxon>Pseudomonadati</taxon>
        <taxon>Bacteroidota</taxon>
        <taxon>Flavobacteriia</taxon>
        <taxon>Flavobacteriales</taxon>
        <taxon>Flavobacteriaceae</taxon>
        <taxon>Maribacter</taxon>
    </lineage>
</organism>
<dbReference type="EMBL" id="VUOE01000001">
    <property type="protein sequence ID" value="KAA2219677.1"/>
    <property type="molecule type" value="Genomic_DNA"/>
</dbReference>
<dbReference type="RefSeq" id="WP_154918076.1">
    <property type="nucleotide sequence ID" value="NZ_JAZDDF010000001.1"/>
</dbReference>
<dbReference type="InterPro" id="IPR014710">
    <property type="entry name" value="RmlC-like_jellyroll"/>
</dbReference>
<evidence type="ECO:0000256" key="1">
    <source>
        <dbReference type="ARBA" id="ARBA00023015"/>
    </source>
</evidence>